<sequence>MSERIVRLMQAAGLKETVLNSLERGDSIFVLTDQTLLFQDGGGTRRVTLRDLKRIHSDQDGLLRVETPAGTALTANLLGFDPAAVQSFFAQVRDATARAKQRPLATDSGPVASSPAPETSNMNAQKAVPVSPAVTPAPTPPAAPAANNPPGQLTAEPSAGAKWTGSERSAPAPAAPVTPSAPFPSAPPARLIVSPVQPVSPTALNAAATAPAAGNGLSTAPTPAPPTPAPPTPAPPTPAPPTPAPPTPAPIPAPIPVTGAPAAPSWKPQEAPVTAQEAPVTVKPVVKAVRTPTVITDPEVLSRPEAAPQADKPHVETAPVQPEPPAAPRVNGTAAGSLASLAAVAGGVSAWVGALKAMSLVMLLATFGMAYFQYDKGQGINGFWTLIAGGMGAVALWALSDLVKLLVALAQAVSAEGGVMDVD</sequence>
<keyword evidence="2" id="KW-0472">Membrane</keyword>
<keyword evidence="2" id="KW-0812">Transmembrane</keyword>
<keyword evidence="2" id="KW-1133">Transmembrane helix</keyword>
<organism evidence="3 4">
    <name type="scientific">Deinococcus antarcticus</name>
    <dbReference type="NCBI Taxonomy" id="1298767"/>
    <lineage>
        <taxon>Bacteria</taxon>
        <taxon>Thermotogati</taxon>
        <taxon>Deinococcota</taxon>
        <taxon>Deinococci</taxon>
        <taxon>Deinococcales</taxon>
        <taxon>Deinococcaceae</taxon>
        <taxon>Deinococcus</taxon>
    </lineage>
</organism>
<proteinExistence type="predicted"/>
<reference evidence="4" key="1">
    <citation type="journal article" date="2019" name="Int. J. Syst. Evol. Microbiol.">
        <title>The Global Catalogue of Microorganisms (GCM) 10K type strain sequencing project: providing services to taxonomists for standard genome sequencing and annotation.</title>
        <authorList>
            <consortium name="The Broad Institute Genomics Platform"/>
            <consortium name="The Broad Institute Genome Sequencing Center for Infectious Disease"/>
            <person name="Wu L."/>
            <person name="Ma J."/>
        </authorList>
    </citation>
    <scope>NUCLEOTIDE SEQUENCE [LARGE SCALE GENOMIC DNA]</scope>
    <source>
        <strain evidence="4">CCTCC AB 2013263</strain>
    </source>
</reference>
<feature type="region of interest" description="Disordered" evidence="1">
    <location>
        <begin position="301"/>
        <end position="330"/>
    </location>
</feature>
<accession>A0ABV8A606</accession>
<feature type="compositionally biased region" description="Low complexity" evidence="1">
    <location>
        <begin position="211"/>
        <end position="221"/>
    </location>
</feature>
<evidence type="ECO:0000313" key="4">
    <source>
        <dbReference type="Proteomes" id="UP001595748"/>
    </source>
</evidence>
<dbReference type="EMBL" id="JBHRZF010000036">
    <property type="protein sequence ID" value="MFC3859917.1"/>
    <property type="molecule type" value="Genomic_DNA"/>
</dbReference>
<feature type="region of interest" description="Disordered" evidence="1">
    <location>
        <begin position="99"/>
        <end position="182"/>
    </location>
</feature>
<evidence type="ECO:0008006" key="5">
    <source>
        <dbReference type="Google" id="ProtNLM"/>
    </source>
</evidence>
<evidence type="ECO:0000256" key="2">
    <source>
        <dbReference type="SAM" id="Phobius"/>
    </source>
</evidence>
<feature type="compositionally biased region" description="Pro residues" evidence="1">
    <location>
        <begin position="173"/>
        <end position="182"/>
    </location>
</feature>
<gene>
    <name evidence="3" type="ORF">ACFOPQ_03945</name>
</gene>
<dbReference type="RefSeq" id="WP_380076077.1">
    <property type="nucleotide sequence ID" value="NZ_JBHRZF010000036.1"/>
</dbReference>
<name>A0ABV8A606_9DEIO</name>
<feature type="transmembrane region" description="Helical" evidence="2">
    <location>
        <begin position="350"/>
        <end position="372"/>
    </location>
</feature>
<protein>
    <recommendedName>
        <fullName evidence="5">PH (Pleckstrin Homology) domain-containing protein</fullName>
    </recommendedName>
</protein>
<comment type="caution">
    <text evidence="3">The sequence shown here is derived from an EMBL/GenBank/DDBJ whole genome shotgun (WGS) entry which is preliminary data.</text>
</comment>
<evidence type="ECO:0000256" key="1">
    <source>
        <dbReference type="SAM" id="MobiDB-lite"/>
    </source>
</evidence>
<dbReference type="PRINTS" id="PR01217">
    <property type="entry name" value="PRICHEXTENSN"/>
</dbReference>
<feature type="transmembrane region" description="Helical" evidence="2">
    <location>
        <begin position="379"/>
        <end position="399"/>
    </location>
</feature>
<keyword evidence="4" id="KW-1185">Reference proteome</keyword>
<feature type="region of interest" description="Disordered" evidence="1">
    <location>
        <begin position="211"/>
        <end position="277"/>
    </location>
</feature>
<dbReference type="Proteomes" id="UP001595748">
    <property type="component" value="Unassembled WGS sequence"/>
</dbReference>
<feature type="compositionally biased region" description="Pro residues" evidence="1">
    <location>
        <begin position="222"/>
        <end position="255"/>
    </location>
</feature>
<evidence type="ECO:0000313" key="3">
    <source>
        <dbReference type="EMBL" id="MFC3859917.1"/>
    </source>
</evidence>